<evidence type="ECO:0000256" key="2">
    <source>
        <dbReference type="SAM" id="MobiDB-lite"/>
    </source>
</evidence>
<accession>A0A9X1WAL9</accession>
<comment type="caution">
    <text evidence="4">The sequence shown here is derived from an EMBL/GenBank/DDBJ whole genome shotgun (WGS) entry which is preliminary data.</text>
</comment>
<name>A0A9X1WAL9_9VIBR</name>
<keyword evidence="1" id="KW-0175">Coiled coil</keyword>
<keyword evidence="3" id="KW-0812">Transmembrane</keyword>
<proteinExistence type="predicted"/>
<feature type="region of interest" description="Disordered" evidence="2">
    <location>
        <begin position="283"/>
        <end position="303"/>
    </location>
</feature>
<dbReference type="Proteomes" id="UP001139488">
    <property type="component" value="Unassembled WGS sequence"/>
</dbReference>
<dbReference type="RefSeq" id="WP_244354894.1">
    <property type="nucleotide sequence ID" value="NZ_JAJNNZ010000002.1"/>
</dbReference>
<keyword evidence="3" id="KW-0472">Membrane</keyword>
<keyword evidence="5" id="KW-1185">Reference proteome</keyword>
<gene>
    <name evidence="4" type="ORF">LNL84_02280</name>
</gene>
<evidence type="ECO:0000256" key="3">
    <source>
        <dbReference type="SAM" id="Phobius"/>
    </source>
</evidence>
<feature type="transmembrane region" description="Helical" evidence="3">
    <location>
        <begin position="483"/>
        <end position="504"/>
    </location>
</feature>
<evidence type="ECO:0000313" key="4">
    <source>
        <dbReference type="EMBL" id="MCJ2375653.1"/>
    </source>
</evidence>
<keyword evidence="3" id="KW-1133">Transmembrane helix</keyword>
<feature type="coiled-coil region" evidence="1">
    <location>
        <begin position="562"/>
        <end position="596"/>
    </location>
</feature>
<evidence type="ECO:0000256" key="1">
    <source>
        <dbReference type="SAM" id="Coils"/>
    </source>
</evidence>
<dbReference type="AlphaFoldDB" id="A0A9X1WAL9"/>
<sequence length="617" mass="70057">MENLALLRQQFSTSSQQAVDISQALELGQAQTPLSEKFQHLATQSQSQDFHLTLIGLSGTARNAAINWLYGQEYSVFAINHEKAIGLLEITLKKQGYSLEQNGTRQEFDDWTSLEKVLGEGLSFGDTPQSLKLDVPSEKGLQNLTIYIPDTITTLKTYPAALTRVLMNSNVLAIAGEAEAELTEEDARELEQLTAQMQGFWPLIHVPDLTKGLQLPDNGWFNRFRCPIRLPEQLLTEAVETSIPEILTNSNDPLRQKLNLLSQSNALLQGVDALNDEFEQQAKKLTNRKKRESRQTDRTGHGNAESIMLDSTLKQRINDEFNELSKNLAELSRKRETPNATNAVNLAAFIEKLDVDGLDQQKQHKIIKLSLSEDYQKQLLAVIKQQSDQFLIQDVLTLEQGLANITTLVKNHPQTEQYQLSSHTFSKSRLQQELQEVLGLEIRYQGELPHQGFLARLGAGRQAMMGLMFVGMVLGALSPNLRSVLMLLGLPLFFAGVIYSYISFPKEEAARMEKELHKVRGEVNNIAKRLVSETNRLKVNQINRFLDQQKRHWLSELESQHKTHVEEKRQQQQFEAKQANQRIAVVEQQLRQLQMQTQPLNQLQRQVENLINQLQAS</sequence>
<reference evidence="4" key="1">
    <citation type="submission" date="2021-11" db="EMBL/GenBank/DDBJ databases">
        <title>Vibrio ZSDE26 sp. nov. and Vibrio ZSDZ34 sp. nov., isolated from coastal seawater in Qingdao.</title>
        <authorList>
            <person name="Zhang P."/>
        </authorList>
    </citation>
    <scope>NUCLEOTIDE SEQUENCE</scope>
    <source>
        <strain evidence="4">ZSDZ34</strain>
    </source>
</reference>
<protein>
    <submittedName>
        <fullName evidence="4">Uncharacterized protein</fullName>
    </submittedName>
</protein>
<organism evidence="4 5">
    <name type="scientific">Vibrio gelatinilyticus</name>
    <dbReference type="NCBI Taxonomy" id="2893468"/>
    <lineage>
        <taxon>Bacteria</taxon>
        <taxon>Pseudomonadati</taxon>
        <taxon>Pseudomonadota</taxon>
        <taxon>Gammaproteobacteria</taxon>
        <taxon>Vibrionales</taxon>
        <taxon>Vibrionaceae</taxon>
        <taxon>Vibrio</taxon>
    </lineage>
</organism>
<dbReference type="EMBL" id="JAJNNZ010000002">
    <property type="protein sequence ID" value="MCJ2375653.1"/>
    <property type="molecule type" value="Genomic_DNA"/>
</dbReference>
<feature type="transmembrane region" description="Helical" evidence="3">
    <location>
        <begin position="453"/>
        <end position="477"/>
    </location>
</feature>
<evidence type="ECO:0000313" key="5">
    <source>
        <dbReference type="Proteomes" id="UP001139488"/>
    </source>
</evidence>